<dbReference type="PANTHER" id="PTHR24172:SF4">
    <property type="entry name" value="ANK_REP_REGION DOMAIN-CONTAINING PROTEIN"/>
    <property type="match status" value="1"/>
</dbReference>
<feature type="non-terminal residue" evidence="1">
    <location>
        <position position="1"/>
    </location>
</feature>
<proteinExistence type="predicted"/>
<evidence type="ECO:0000313" key="1">
    <source>
        <dbReference type="EMBL" id="GMR43019.1"/>
    </source>
</evidence>
<dbReference type="Proteomes" id="UP001328107">
    <property type="component" value="Unassembled WGS sequence"/>
</dbReference>
<name>A0AAN4ZPF5_9BILA</name>
<dbReference type="InterPro" id="IPR002110">
    <property type="entry name" value="Ankyrin_rpt"/>
</dbReference>
<dbReference type="EMBL" id="BTRK01000003">
    <property type="protein sequence ID" value="GMR43019.1"/>
    <property type="molecule type" value="Genomic_DNA"/>
</dbReference>
<sequence length="233" mass="26464">YRGDTELAGRLITIRTLHARHPRTGCYALHLAVIFNRIEVFKLLLKQPTLDTSLKDHLGRTAMHYAAASSGIEGDATIYHMMRETTQIEEEKNQSKQRCNGSIHGITFDDTVPDQEGFSADDVKMDPDLINMKRVRIANKFPVEMHTPLFSLEDLPIMEQKMLEGDENFIFFDDDDPNASEIKNVLSNLQNRVIAIWEALREGDNRTVKHLVDSKRMAMCREPGTGMTPLHAA</sequence>
<evidence type="ECO:0000313" key="2">
    <source>
        <dbReference type="Proteomes" id="UP001328107"/>
    </source>
</evidence>
<dbReference type="Gene3D" id="1.25.40.20">
    <property type="entry name" value="Ankyrin repeat-containing domain"/>
    <property type="match status" value="1"/>
</dbReference>
<dbReference type="PANTHER" id="PTHR24172">
    <property type="entry name" value="ANK_REP_REGION DOMAIN-CONTAINING PROTEIN"/>
    <property type="match status" value="1"/>
</dbReference>
<reference evidence="2" key="1">
    <citation type="submission" date="2022-10" db="EMBL/GenBank/DDBJ databases">
        <title>Genome assembly of Pristionchus species.</title>
        <authorList>
            <person name="Yoshida K."/>
            <person name="Sommer R.J."/>
        </authorList>
    </citation>
    <scope>NUCLEOTIDE SEQUENCE [LARGE SCALE GENOMIC DNA]</scope>
    <source>
        <strain evidence="2">RS5460</strain>
    </source>
</reference>
<evidence type="ECO:0008006" key="3">
    <source>
        <dbReference type="Google" id="ProtNLM"/>
    </source>
</evidence>
<keyword evidence="2" id="KW-1185">Reference proteome</keyword>
<gene>
    <name evidence="1" type="ORF">PMAYCL1PPCAC_13214</name>
</gene>
<comment type="caution">
    <text evidence="1">The sequence shown here is derived from an EMBL/GenBank/DDBJ whole genome shotgun (WGS) entry which is preliminary data.</text>
</comment>
<accession>A0AAN4ZPF5</accession>
<dbReference type="SUPFAM" id="SSF48403">
    <property type="entry name" value="Ankyrin repeat"/>
    <property type="match status" value="1"/>
</dbReference>
<dbReference type="AlphaFoldDB" id="A0AAN4ZPF5"/>
<protein>
    <recommendedName>
        <fullName evidence="3">Ankyrin repeat-containing protein</fullName>
    </recommendedName>
</protein>
<dbReference type="InterPro" id="IPR036770">
    <property type="entry name" value="Ankyrin_rpt-contain_sf"/>
</dbReference>
<dbReference type="Pfam" id="PF12796">
    <property type="entry name" value="Ank_2"/>
    <property type="match status" value="1"/>
</dbReference>
<organism evidence="1 2">
    <name type="scientific">Pristionchus mayeri</name>
    <dbReference type="NCBI Taxonomy" id="1317129"/>
    <lineage>
        <taxon>Eukaryota</taxon>
        <taxon>Metazoa</taxon>
        <taxon>Ecdysozoa</taxon>
        <taxon>Nematoda</taxon>
        <taxon>Chromadorea</taxon>
        <taxon>Rhabditida</taxon>
        <taxon>Rhabditina</taxon>
        <taxon>Diplogasteromorpha</taxon>
        <taxon>Diplogasteroidea</taxon>
        <taxon>Neodiplogasteridae</taxon>
        <taxon>Pristionchus</taxon>
    </lineage>
</organism>